<gene>
    <name evidence="2" type="ORF">FC15_GL000679</name>
</gene>
<evidence type="ECO:0000313" key="3">
    <source>
        <dbReference type="Proteomes" id="UP000051315"/>
    </source>
</evidence>
<dbReference type="STRING" id="1423735.FC15_GL000679"/>
<dbReference type="Proteomes" id="UP000051315">
    <property type="component" value="Unassembled WGS sequence"/>
</dbReference>
<protein>
    <recommendedName>
        <fullName evidence="4">Lipoprotein</fullName>
    </recommendedName>
</protein>
<reference evidence="2 3" key="1">
    <citation type="journal article" date="2015" name="Genome Announc.">
        <title>Expanding the biotechnology potential of lactobacilli through comparative genomics of 213 strains and associated genera.</title>
        <authorList>
            <person name="Sun Z."/>
            <person name="Harris H.M."/>
            <person name="McCann A."/>
            <person name="Guo C."/>
            <person name="Argimon S."/>
            <person name="Zhang W."/>
            <person name="Yang X."/>
            <person name="Jeffery I.B."/>
            <person name="Cooney J.C."/>
            <person name="Kagawa T.F."/>
            <person name="Liu W."/>
            <person name="Song Y."/>
            <person name="Salvetti E."/>
            <person name="Wrobel A."/>
            <person name="Rasinkangas P."/>
            <person name="Parkhill J."/>
            <person name="Rea M.C."/>
            <person name="O'Sullivan O."/>
            <person name="Ritari J."/>
            <person name="Douillard F.P."/>
            <person name="Paul Ross R."/>
            <person name="Yang R."/>
            <person name="Briner A.E."/>
            <person name="Felis G.E."/>
            <person name="de Vos W.M."/>
            <person name="Barrangou R."/>
            <person name="Klaenhammer T.R."/>
            <person name="Caufield P.W."/>
            <person name="Cui Y."/>
            <person name="Zhang H."/>
            <person name="O'Toole P.W."/>
        </authorList>
    </citation>
    <scope>NUCLEOTIDE SEQUENCE [LARGE SCALE GENOMIC DNA]</scope>
    <source>
        <strain evidence="2 3">DSM 17758</strain>
    </source>
</reference>
<dbReference type="EMBL" id="AZFX01000092">
    <property type="protein sequence ID" value="KRM08175.1"/>
    <property type="molecule type" value="Genomic_DNA"/>
</dbReference>
<evidence type="ECO:0008006" key="4">
    <source>
        <dbReference type="Google" id="ProtNLM"/>
    </source>
</evidence>
<evidence type="ECO:0000256" key="1">
    <source>
        <dbReference type="SAM" id="SignalP"/>
    </source>
</evidence>
<comment type="caution">
    <text evidence="2">The sequence shown here is derived from an EMBL/GenBank/DDBJ whole genome shotgun (WGS) entry which is preliminary data.</text>
</comment>
<feature type="chain" id="PRO_5039625551" description="Lipoprotein" evidence="1">
    <location>
        <begin position="28"/>
        <end position="119"/>
    </location>
</feature>
<evidence type="ECO:0000313" key="2">
    <source>
        <dbReference type="EMBL" id="KRM08175.1"/>
    </source>
</evidence>
<keyword evidence="1" id="KW-0732">Signal</keyword>
<dbReference type="PATRIC" id="fig|1423735.3.peg.712"/>
<dbReference type="AlphaFoldDB" id="A0A0R1VRT7"/>
<accession>A0A0R1VRT7</accession>
<organism evidence="2 3">
    <name type="scientific">Lapidilactobacillus concavus DSM 17758</name>
    <dbReference type="NCBI Taxonomy" id="1423735"/>
    <lineage>
        <taxon>Bacteria</taxon>
        <taxon>Bacillati</taxon>
        <taxon>Bacillota</taxon>
        <taxon>Bacilli</taxon>
        <taxon>Lactobacillales</taxon>
        <taxon>Lactobacillaceae</taxon>
        <taxon>Lapidilactobacillus</taxon>
    </lineage>
</organism>
<dbReference type="PROSITE" id="PS51257">
    <property type="entry name" value="PROKAR_LIPOPROTEIN"/>
    <property type="match status" value="1"/>
</dbReference>
<name>A0A0R1VRT7_9LACO</name>
<sequence length="119" mass="12904">MEELFMKKVAKVLFGLTIMLGLVATLAACGASQPKADYTEAQAEKKLNAGDDIKGKTIKIKVQKLDPKSAFGYNIQAGKHLNFVSNENPNVKKGDSLIVKVKKVESTLGSFVITYSKVN</sequence>
<proteinExistence type="predicted"/>
<keyword evidence="3" id="KW-1185">Reference proteome</keyword>
<feature type="signal peptide" evidence="1">
    <location>
        <begin position="1"/>
        <end position="27"/>
    </location>
</feature>